<evidence type="ECO:0000313" key="2">
    <source>
        <dbReference type="EMBL" id="TCU40065.1"/>
    </source>
</evidence>
<reference evidence="3 4" key="1">
    <citation type="submission" date="2019-03" db="EMBL/GenBank/DDBJ databases">
        <title>Genomic Encyclopedia of Type Strains, Phase IV (KMG-V): Genome sequencing to study the core and pangenomes of soil and plant-associated prokaryotes.</title>
        <authorList>
            <person name="Whitman W."/>
        </authorList>
    </citation>
    <scope>NUCLEOTIDE SEQUENCE [LARGE SCALE GENOMIC DNA]</scope>
    <source>
        <strain evidence="1 4">Gr42</strain>
        <strain evidence="2 3">IE4868</strain>
    </source>
</reference>
<evidence type="ECO:0000313" key="3">
    <source>
        <dbReference type="Proteomes" id="UP000295507"/>
    </source>
</evidence>
<dbReference type="Proteomes" id="UP000295547">
    <property type="component" value="Unassembled WGS sequence"/>
</dbReference>
<accession>A0A4V2VFD7</accession>
<evidence type="ECO:0000313" key="4">
    <source>
        <dbReference type="Proteomes" id="UP000295547"/>
    </source>
</evidence>
<evidence type="ECO:0000313" key="1">
    <source>
        <dbReference type="EMBL" id="TCU25650.1"/>
    </source>
</evidence>
<sequence>MRRLIEAALILFILTPHGFAEGVRPKFPPDERLNVPSLTLTDEQFLRGDTANGIAVTLTGV</sequence>
<organism evidence="2 3">
    <name type="scientific">Rhizobium azibense</name>
    <dbReference type="NCBI Taxonomy" id="1136135"/>
    <lineage>
        <taxon>Bacteria</taxon>
        <taxon>Pseudomonadati</taxon>
        <taxon>Pseudomonadota</taxon>
        <taxon>Alphaproteobacteria</taxon>
        <taxon>Hyphomicrobiales</taxon>
        <taxon>Rhizobiaceae</taxon>
        <taxon>Rhizobium/Agrobacterium group</taxon>
        <taxon>Rhizobium</taxon>
    </lineage>
</organism>
<keyword evidence="4" id="KW-1185">Reference proteome</keyword>
<dbReference type="Proteomes" id="UP000295507">
    <property type="component" value="Unassembled WGS sequence"/>
</dbReference>
<dbReference type="EMBL" id="SMBJ01000005">
    <property type="protein sequence ID" value="TCU25650.1"/>
    <property type="molecule type" value="Genomic_DNA"/>
</dbReference>
<gene>
    <name evidence="2" type="ORF">EV129_102202</name>
    <name evidence="1" type="ORF">EV130_105308</name>
</gene>
<proteinExistence type="predicted"/>
<comment type="caution">
    <text evidence="2">The sequence shown here is derived from an EMBL/GenBank/DDBJ whole genome shotgun (WGS) entry which is preliminary data.</text>
</comment>
<name>A0A4V2VFD7_9HYPH</name>
<dbReference type="EMBL" id="SMBK01000002">
    <property type="protein sequence ID" value="TCU40065.1"/>
    <property type="molecule type" value="Genomic_DNA"/>
</dbReference>
<protein>
    <submittedName>
        <fullName evidence="2">Uncharacterized protein</fullName>
    </submittedName>
</protein>
<dbReference type="AlphaFoldDB" id="A0A4V2VFD7"/>
<dbReference type="RefSeq" id="WP_074061592.1">
    <property type="nucleotide sequence ID" value="NZ_SMBJ01000005.1"/>
</dbReference>